<dbReference type="RefSeq" id="WP_266345713.1">
    <property type="nucleotide sequence ID" value="NZ_JAPKNH010000010.1"/>
</dbReference>
<keyword evidence="3 6" id="KW-1133">Transmembrane helix</keyword>
<dbReference type="Proteomes" id="UP001596150">
    <property type="component" value="Unassembled WGS sequence"/>
</dbReference>
<evidence type="ECO:0000256" key="1">
    <source>
        <dbReference type="ARBA" id="ARBA00004370"/>
    </source>
</evidence>
<evidence type="ECO:0000256" key="3">
    <source>
        <dbReference type="ARBA" id="ARBA00022989"/>
    </source>
</evidence>
<feature type="region of interest" description="Disordered" evidence="5">
    <location>
        <begin position="1"/>
        <end position="83"/>
    </location>
</feature>
<protein>
    <submittedName>
        <fullName evidence="7">COG4223 family protein</fullName>
    </submittedName>
</protein>
<gene>
    <name evidence="7" type="ORF">ACFPP9_17560</name>
</gene>
<keyword evidence="8" id="KW-1185">Reference proteome</keyword>
<evidence type="ECO:0000256" key="4">
    <source>
        <dbReference type="ARBA" id="ARBA00023136"/>
    </source>
</evidence>
<reference evidence="8" key="1">
    <citation type="journal article" date="2019" name="Int. J. Syst. Evol. Microbiol.">
        <title>The Global Catalogue of Microorganisms (GCM) 10K type strain sequencing project: providing services to taxonomists for standard genome sequencing and annotation.</title>
        <authorList>
            <consortium name="The Broad Institute Genomics Platform"/>
            <consortium name="The Broad Institute Genome Sequencing Center for Infectious Disease"/>
            <person name="Wu L."/>
            <person name="Ma J."/>
        </authorList>
    </citation>
    <scope>NUCLEOTIDE SEQUENCE [LARGE SCALE GENOMIC DNA]</scope>
    <source>
        <strain evidence="8">KACC 12633</strain>
    </source>
</reference>
<organism evidence="7 8">
    <name type="scientific">Kaistia terrae</name>
    <dbReference type="NCBI Taxonomy" id="537017"/>
    <lineage>
        <taxon>Bacteria</taxon>
        <taxon>Pseudomonadati</taxon>
        <taxon>Pseudomonadota</taxon>
        <taxon>Alphaproteobacteria</taxon>
        <taxon>Hyphomicrobiales</taxon>
        <taxon>Kaistiaceae</taxon>
        <taxon>Kaistia</taxon>
    </lineage>
</organism>
<keyword evidence="4 6" id="KW-0472">Membrane</keyword>
<dbReference type="EMBL" id="JBHSML010000011">
    <property type="protein sequence ID" value="MFC5517591.1"/>
    <property type="molecule type" value="Genomic_DNA"/>
</dbReference>
<evidence type="ECO:0000313" key="8">
    <source>
        <dbReference type="Proteomes" id="UP001596150"/>
    </source>
</evidence>
<feature type="region of interest" description="Disordered" evidence="5">
    <location>
        <begin position="202"/>
        <end position="221"/>
    </location>
</feature>
<comment type="subcellular location">
    <subcellularLocation>
        <location evidence="1">Membrane</location>
    </subcellularLocation>
</comment>
<evidence type="ECO:0000256" key="5">
    <source>
        <dbReference type="SAM" id="MobiDB-lite"/>
    </source>
</evidence>
<feature type="transmembrane region" description="Helical" evidence="6">
    <location>
        <begin position="92"/>
        <end position="113"/>
    </location>
</feature>
<feature type="compositionally biased region" description="Low complexity" evidence="5">
    <location>
        <begin position="68"/>
        <end position="82"/>
    </location>
</feature>
<evidence type="ECO:0000256" key="6">
    <source>
        <dbReference type="SAM" id="Phobius"/>
    </source>
</evidence>
<accession>A0ABW0PYA6</accession>
<dbReference type="Pfam" id="PF09731">
    <property type="entry name" value="Mitofilin"/>
    <property type="match status" value="1"/>
</dbReference>
<name>A0ABW0PYA6_9HYPH</name>
<feature type="compositionally biased region" description="Polar residues" evidence="5">
    <location>
        <begin position="54"/>
        <end position="65"/>
    </location>
</feature>
<comment type="caution">
    <text evidence="7">The sequence shown here is derived from an EMBL/GenBank/DDBJ whole genome shotgun (WGS) entry which is preliminary data.</text>
</comment>
<sequence>MSDDDTFKPAGEPSGSRRKRPPVTIDLEAESSAAMPDSAPAEATATTDAPVHETVSSETPASKSQPYEPEVTADETVTTETPASRDPALARFVMPAIAALGGGIIGGLLVALLSSSTGTDPIASASLDSRFAAVSARLDRVESAANELTSKPVATNGVDPGRLAGLEKEIAELKAAASQPAPAIAAAPTDLGPIESRLSALETRPEPAAATAPAAPPVDLSPLQSRLDALTTRLDAVEAHPPSDPKTEAAARVIAITALRQGATASGPFADELVAVAALGTEGEKIAALQPFAEAGVPSKADLIAAFPAVAEQIRIAAAKVDPGASLIDRLAASAGSLVSVKPSGPMAGPSATAVVSRMEAAVKDGNLAEALREGDALDTLARAPLADWAAKAGQRITVDTALAGLSAATPSN</sequence>
<dbReference type="InterPro" id="IPR019133">
    <property type="entry name" value="MIC60"/>
</dbReference>
<evidence type="ECO:0000256" key="2">
    <source>
        <dbReference type="ARBA" id="ARBA00022692"/>
    </source>
</evidence>
<evidence type="ECO:0000313" key="7">
    <source>
        <dbReference type="EMBL" id="MFC5517591.1"/>
    </source>
</evidence>
<proteinExistence type="predicted"/>
<feature type="compositionally biased region" description="Low complexity" evidence="5">
    <location>
        <begin position="36"/>
        <end position="49"/>
    </location>
</feature>
<keyword evidence="2 6" id="KW-0812">Transmembrane</keyword>